<feature type="region of interest" description="Disordered" evidence="1">
    <location>
        <begin position="348"/>
        <end position="368"/>
    </location>
</feature>
<dbReference type="AlphaFoldDB" id="A0A914N4U6"/>
<name>A0A914N4U6_MELIC</name>
<dbReference type="SUPFAM" id="SSF50494">
    <property type="entry name" value="Trypsin-like serine proteases"/>
    <property type="match status" value="1"/>
</dbReference>
<evidence type="ECO:0000259" key="2">
    <source>
        <dbReference type="Pfam" id="PF18694"/>
    </source>
</evidence>
<reference evidence="4" key="1">
    <citation type="submission" date="2022-11" db="UniProtKB">
        <authorList>
            <consortium name="WormBaseParasite"/>
        </authorList>
    </citation>
    <scope>IDENTIFICATION</scope>
</reference>
<evidence type="ECO:0000256" key="1">
    <source>
        <dbReference type="SAM" id="MobiDB-lite"/>
    </source>
</evidence>
<feature type="domain" description="TAR DNA-binding protein 43 N-terminal" evidence="2">
    <location>
        <begin position="53"/>
        <end position="122"/>
    </location>
</feature>
<feature type="region of interest" description="Disordered" evidence="1">
    <location>
        <begin position="1"/>
        <end position="39"/>
    </location>
</feature>
<evidence type="ECO:0000313" key="3">
    <source>
        <dbReference type="Proteomes" id="UP000887563"/>
    </source>
</evidence>
<dbReference type="Pfam" id="PF18694">
    <property type="entry name" value="TDP-43_N"/>
    <property type="match status" value="1"/>
</dbReference>
<evidence type="ECO:0000313" key="4">
    <source>
        <dbReference type="WBParaSite" id="Minc3s03321g33511"/>
    </source>
</evidence>
<proteinExistence type="predicted"/>
<dbReference type="InterPro" id="IPR041105">
    <property type="entry name" value="TDP-43_N"/>
</dbReference>
<organism evidence="3 4">
    <name type="scientific">Meloidogyne incognita</name>
    <name type="common">Southern root-knot nematode worm</name>
    <name type="synonym">Oxyuris incognita</name>
    <dbReference type="NCBI Taxonomy" id="6306"/>
    <lineage>
        <taxon>Eukaryota</taxon>
        <taxon>Metazoa</taxon>
        <taxon>Ecdysozoa</taxon>
        <taxon>Nematoda</taxon>
        <taxon>Chromadorea</taxon>
        <taxon>Rhabditida</taxon>
        <taxon>Tylenchina</taxon>
        <taxon>Tylenchomorpha</taxon>
        <taxon>Tylenchoidea</taxon>
        <taxon>Meloidogynidae</taxon>
        <taxon>Meloidogyninae</taxon>
        <taxon>Meloidogyne</taxon>
        <taxon>Meloidogyne incognita group</taxon>
    </lineage>
</organism>
<protein>
    <submittedName>
        <fullName evidence="4">TAR DNA-binding protein 43 N-terminal domain-containing protein</fullName>
    </submittedName>
</protein>
<sequence length="368" mass="40414">MPSSTKKRKIEVGSGSTSSSDSGSSLSEESKISGVEGEDVDEVVLVTDHQTQYVEVLDPTDGEPVRVNLSNGALLISSIDGLFRGSFGLKYSDGGVKYGVSTDPINQVFLAPKGGWGNKIFELVHSPSRSASVAPEKKPSTLYDGVQGDLPTSEYVNDFCFYIQGDGIKDCVVCLEADFFCTFRHGTHKNYKLREVLIIYNYDGKKSMVATVRYINERYDFIILKTTQKVEKVPFLALKFFSGEDLLICGRSDESGELTYAKGCIRTSLLQYYDEQGPFIVATIHSLPGDSGAAVFSANGLIGMNLGVAEFNYQPYEDMILRAAHFSVFNYMVGAWDLRHGINMVKHEDSPPKPGSRQAPLRLKPASV</sequence>
<feature type="compositionally biased region" description="Low complexity" evidence="1">
    <location>
        <begin position="12"/>
        <end position="35"/>
    </location>
</feature>
<keyword evidence="3" id="KW-1185">Reference proteome</keyword>
<dbReference type="WBParaSite" id="Minc3s03321g33511">
    <property type="protein sequence ID" value="Minc3s03321g33511"/>
    <property type="gene ID" value="Minc3s03321g33511"/>
</dbReference>
<dbReference type="Proteomes" id="UP000887563">
    <property type="component" value="Unplaced"/>
</dbReference>
<dbReference type="InterPro" id="IPR009003">
    <property type="entry name" value="Peptidase_S1_PA"/>
</dbReference>
<accession>A0A914N4U6</accession>